<sequence length="185" mass="21748">MDRKQAEGYVLEFDMRINNLTRIVNVHQQLIEEYEGRMQLEPWYDGLHFWQDAEEVFGLTLIAFQNYINSSIYERKAGGKPLDSTIDFYEIGQKINNSSITNIQLIVTLSNYYKHRDDLRPLQKHTTKVLDKLDLAYNIETSDGHKFDPPDDSPITLGVEMLSKDYNLLEILSKVTSWREEIWKI</sequence>
<dbReference type="AlphaFoldDB" id="A0A937DJ51"/>
<gene>
    <name evidence="1" type="ORF">JKP34_06305</name>
</gene>
<accession>A0A937DJ51</accession>
<evidence type="ECO:0000313" key="2">
    <source>
        <dbReference type="Proteomes" id="UP000642920"/>
    </source>
</evidence>
<dbReference type="Proteomes" id="UP000642920">
    <property type="component" value="Unassembled WGS sequence"/>
</dbReference>
<reference evidence="1" key="1">
    <citation type="submission" date="2021-01" db="EMBL/GenBank/DDBJ databases">
        <title>Marivirga sp. nov., isolated from intertidal surface sediments.</title>
        <authorList>
            <person name="Zhang M."/>
        </authorList>
    </citation>
    <scope>NUCLEOTIDE SEQUENCE</scope>
    <source>
        <strain evidence="1">SM1354</strain>
    </source>
</reference>
<protein>
    <submittedName>
        <fullName evidence="1">Uncharacterized protein</fullName>
    </submittedName>
</protein>
<evidence type="ECO:0000313" key="1">
    <source>
        <dbReference type="EMBL" id="MBL0764856.1"/>
    </source>
</evidence>
<dbReference type="EMBL" id="JAERQG010000001">
    <property type="protein sequence ID" value="MBL0764856.1"/>
    <property type="molecule type" value="Genomic_DNA"/>
</dbReference>
<name>A0A937DJ51_9BACT</name>
<comment type="caution">
    <text evidence="1">The sequence shown here is derived from an EMBL/GenBank/DDBJ whole genome shotgun (WGS) entry which is preliminary data.</text>
</comment>
<organism evidence="1 2">
    <name type="scientific">Marivirga atlantica</name>
    <dbReference type="NCBI Taxonomy" id="1548457"/>
    <lineage>
        <taxon>Bacteria</taxon>
        <taxon>Pseudomonadati</taxon>
        <taxon>Bacteroidota</taxon>
        <taxon>Cytophagia</taxon>
        <taxon>Cytophagales</taxon>
        <taxon>Marivirgaceae</taxon>
        <taxon>Marivirga</taxon>
    </lineage>
</organism>
<keyword evidence="2" id="KW-1185">Reference proteome</keyword>
<proteinExistence type="predicted"/>
<dbReference type="RefSeq" id="WP_201918824.1">
    <property type="nucleotide sequence ID" value="NZ_JAERQG010000001.1"/>
</dbReference>